<feature type="region of interest" description="Disordered" evidence="2">
    <location>
        <begin position="296"/>
        <end position="316"/>
    </location>
</feature>
<evidence type="ECO:0000313" key="3">
    <source>
        <dbReference type="EMBL" id="KAF2200835.1"/>
    </source>
</evidence>
<dbReference type="InterPro" id="IPR023398">
    <property type="entry name" value="TIF_eIF4e-like"/>
</dbReference>
<protein>
    <submittedName>
        <fullName evidence="3">DUF1917-domain-containing protein</fullName>
    </submittedName>
</protein>
<dbReference type="PANTHER" id="PTHR31977:SF1">
    <property type="entry name" value="UPF0696 PROTEIN C11ORF68"/>
    <property type="match status" value="1"/>
</dbReference>
<gene>
    <name evidence="3" type="ORF">GQ43DRAFT_449243</name>
</gene>
<dbReference type="SUPFAM" id="SSF55418">
    <property type="entry name" value="eIF4e-like"/>
    <property type="match status" value="1"/>
</dbReference>
<dbReference type="Gene3D" id="3.30.760.10">
    <property type="entry name" value="RNA Cap, Translation Initiation Factor Eif4e"/>
    <property type="match status" value="1"/>
</dbReference>
<dbReference type="AlphaFoldDB" id="A0A9P4JKL2"/>
<accession>A0A9P4JKL2</accession>
<sequence length="316" mass="35558">MLRERELVSGNGWISDDSSFYGDEDEQDRLLLLCEEFNPKPYWKARSKDLNVVMAMARSAPLVDLHNPLEGMPEARQLNESISEFLQRLPPTSSTLDAVGPWIWIANPYREGQVKSTREHAGDLVERGSELLQRSCKKRRAIETANAGKAATMTKRLLNEESESLKENITGLAEETNVLCGKWMLFPTSEDLHWTWRVIAEAIIDNRLGPTAKIATNGGKPGSRLICVYTKDFRDTDDVLRVLKELVSMGLVDTASQGIYYKSDAYTYLDIYGHNASEVGLQASMYSSQKMLATVSSRTGKEPQKKQTTLDAFRQK</sequence>
<dbReference type="PANTHER" id="PTHR31977">
    <property type="entry name" value="UPF0696 PROTEIN C11ORF68"/>
    <property type="match status" value="1"/>
</dbReference>
<proteinExistence type="inferred from homology"/>
<dbReference type="Proteomes" id="UP000799536">
    <property type="component" value="Unassembled WGS sequence"/>
</dbReference>
<comment type="caution">
    <text evidence="3">The sequence shown here is derived from an EMBL/GenBank/DDBJ whole genome shotgun (WGS) entry which is preliminary data.</text>
</comment>
<reference evidence="3" key="1">
    <citation type="journal article" date="2020" name="Stud. Mycol.">
        <title>101 Dothideomycetes genomes: a test case for predicting lifestyles and emergence of pathogens.</title>
        <authorList>
            <person name="Haridas S."/>
            <person name="Albert R."/>
            <person name="Binder M."/>
            <person name="Bloem J."/>
            <person name="Labutti K."/>
            <person name="Salamov A."/>
            <person name="Andreopoulos B."/>
            <person name="Baker S."/>
            <person name="Barry K."/>
            <person name="Bills G."/>
            <person name="Bluhm B."/>
            <person name="Cannon C."/>
            <person name="Castanera R."/>
            <person name="Culley D."/>
            <person name="Daum C."/>
            <person name="Ezra D."/>
            <person name="Gonzalez J."/>
            <person name="Henrissat B."/>
            <person name="Kuo A."/>
            <person name="Liang C."/>
            <person name="Lipzen A."/>
            <person name="Lutzoni F."/>
            <person name="Magnuson J."/>
            <person name="Mondo S."/>
            <person name="Nolan M."/>
            <person name="Ohm R."/>
            <person name="Pangilinan J."/>
            <person name="Park H.-J."/>
            <person name="Ramirez L."/>
            <person name="Alfaro M."/>
            <person name="Sun H."/>
            <person name="Tritt A."/>
            <person name="Yoshinaga Y."/>
            <person name="Zwiers L.-H."/>
            <person name="Turgeon B."/>
            <person name="Goodwin S."/>
            <person name="Spatafora J."/>
            <person name="Crous P."/>
            <person name="Grigoriev I."/>
        </authorList>
    </citation>
    <scope>NUCLEOTIDE SEQUENCE</scope>
    <source>
        <strain evidence="3">ATCC 74209</strain>
    </source>
</reference>
<dbReference type="Pfam" id="PF08939">
    <property type="entry name" value="Bles03"/>
    <property type="match status" value="1"/>
</dbReference>
<comment type="similarity">
    <text evidence="1">Belongs to the UPF0696 family.</text>
</comment>
<evidence type="ECO:0000256" key="1">
    <source>
        <dbReference type="ARBA" id="ARBA00010568"/>
    </source>
</evidence>
<dbReference type="OrthoDB" id="10067381at2759"/>
<evidence type="ECO:0000256" key="2">
    <source>
        <dbReference type="SAM" id="MobiDB-lite"/>
    </source>
</evidence>
<evidence type="ECO:0000313" key="4">
    <source>
        <dbReference type="Proteomes" id="UP000799536"/>
    </source>
</evidence>
<dbReference type="InterPro" id="IPR015034">
    <property type="entry name" value="Bles03"/>
</dbReference>
<keyword evidence="4" id="KW-1185">Reference proteome</keyword>
<name>A0A9P4JKL2_9PLEO</name>
<organism evidence="3 4">
    <name type="scientific">Delitschia confertaspora ATCC 74209</name>
    <dbReference type="NCBI Taxonomy" id="1513339"/>
    <lineage>
        <taxon>Eukaryota</taxon>
        <taxon>Fungi</taxon>
        <taxon>Dikarya</taxon>
        <taxon>Ascomycota</taxon>
        <taxon>Pezizomycotina</taxon>
        <taxon>Dothideomycetes</taxon>
        <taxon>Pleosporomycetidae</taxon>
        <taxon>Pleosporales</taxon>
        <taxon>Delitschiaceae</taxon>
        <taxon>Delitschia</taxon>
    </lineage>
</organism>
<dbReference type="EMBL" id="ML994003">
    <property type="protein sequence ID" value="KAF2200835.1"/>
    <property type="molecule type" value="Genomic_DNA"/>
</dbReference>